<comment type="caution">
    <text evidence="10">The sequence shown here is derived from an EMBL/GenBank/DDBJ whole genome shotgun (WGS) entry which is preliminary data.</text>
</comment>
<keyword evidence="5" id="KW-0238">DNA-binding</keyword>
<dbReference type="Gene3D" id="3.90.1600.10">
    <property type="entry name" value="Palm domain of DNA polymerase"/>
    <property type="match status" value="1"/>
</dbReference>
<dbReference type="RefSeq" id="WP_274324012.1">
    <property type="nucleotide sequence ID" value="NZ_CP118158.1"/>
</dbReference>
<keyword evidence="3" id="KW-0548">Nucleotidyltransferase</keyword>
<evidence type="ECO:0000256" key="7">
    <source>
        <dbReference type="SAM" id="Coils"/>
    </source>
</evidence>
<evidence type="ECO:0000256" key="2">
    <source>
        <dbReference type="ARBA" id="ARBA00022679"/>
    </source>
</evidence>
<organism evidence="10 11">
    <name type="scientific">Halosimplex aquaticum</name>
    <dbReference type="NCBI Taxonomy" id="3026162"/>
    <lineage>
        <taxon>Archaea</taxon>
        <taxon>Methanobacteriati</taxon>
        <taxon>Methanobacteriota</taxon>
        <taxon>Stenosarchaea group</taxon>
        <taxon>Halobacteria</taxon>
        <taxon>Halobacteriales</taxon>
        <taxon>Haloarculaceae</taxon>
        <taxon>Halosimplex</taxon>
    </lineage>
</organism>
<accession>A0ABD5XTH9</accession>
<feature type="region of interest" description="Disordered" evidence="8">
    <location>
        <begin position="530"/>
        <end position="569"/>
    </location>
</feature>
<dbReference type="Pfam" id="PF00136">
    <property type="entry name" value="DNA_pol_B"/>
    <property type="match status" value="2"/>
</dbReference>
<feature type="domain" description="DNA-directed DNA polymerase family B multifunctional" evidence="9">
    <location>
        <begin position="616"/>
        <end position="767"/>
    </location>
</feature>
<gene>
    <name evidence="10" type="ORF">ACFQMA_00850</name>
</gene>
<dbReference type="Gene3D" id="1.10.132.60">
    <property type="entry name" value="DNA polymerase family B, C-terminal domain"/>
    <property type="match status" value="1"/>
</dbReference>
<dbReference type="GO" id="GO:0003887">
    <property type="term" value="F:DNA-directed DNA polymerase activity"/>
    <property type="evidence" value="ECO:0007669"/>
    <property type="project" value="UniProtKB-KW"/>
</dbReference>
<dbReference type="Gene3D" id="1.10.287.690">
    <property type="entry name" value="Helix hairpin bin"/>
    <property type="match status" value="1"/>
</dbReference>
<dbReference type="GO" id="GO:0003677">
    <property type="term" value="F:DNA binding"/>
    <property type="evidence" value="ECO:0007669"/>
    <property type="project" value="UniProtKB-KW"/>
</dbReference>
<feature type="compositionally biased region" description="Basic and acidic residues" evidence="8">
    <location>
        <begin position="530"/>
        <end position="567"/>
    </location>
</feature>
<dbReference type="SUPFAM" id="SSF56672">
    <property type="entry name" value="DNA/RNA polymerases"/>
    <property type="match status" value="1"/>
</dbReference>
<comment type="catalytic activity">
    <reaction evidence="6">
        <text>DNA(n) + a 2'-deoxyribonucleoside 5'-triphosphate = DNA(n+1) + diphosphate</text>
        <dbReference type="Rhea" id="RHEA:22508"/>
        <dbReference type="Rhea" id="RHEA-COMP:17339"/>
        <dbReference type="Rhea" id="RHEA-COMP:17340"/>
        <dbReference type="ChEBI" id="CHEBI:33019"/>
        <dbReference type="ChEBI" id="CHEBI:61560"/>
        <dbReference type="ChEBI" id="CHEBI:173112"/>
        <dbReference type="EC" id="2.7.7.7"/>
    </reaction>
</comment>
<name>A0ABD5XTH9_9EURY</name>
<evidence type="ECO:0000256" key="1">
    <source>
        <dbReference type="ARBA" id="ARBA00012417"/>
    </source>
</evidence>
<keyword evidence="2" id="KW-0808">Transferase</keyword>
<dbReference type="PANTHER" id="PTHR10322">
    <property type="entry name" value="DNA POLYMERASE CATALYTIC SUBUNIT"/>
    <property type="match status" value="1"/>
</dbReference>
<evidence type="ECO:0000259" key="9">
    <source>
        <dbReference type="Pfam" id="PF00136"/>
    </source>
</evidence>
<dbReference type="InterPro" id="IPR023211">
    <property type="entry name" value="DNA_pol_palm_dom_sf"/>
</dbReference>
<evidence type="ECO:0000256" key="3">
    <source>
        <dbReference type="ARBA" id="ARBA00022695"/>
    </source>
</evidence>
<dbReference type="InterPro" id="IPR050240">
    <property type="entry name" value="DNA_pol_type-B"/>
</dbReference>
<reference evidence="10 11" key="1">
    <citation type="journal article" date="2019" name="Int. J. Syst. Evol. Microbiol.">
        <title>The Global Catalogue of Microorganisms (GCM) 10K type strain sequencing project: providing services to taxonomists for standard genome sequencing and annotation.</title>
        <authorList>
            <consortium name="The Broad Institute Genomics Platform"/>
            <consortium name="The Broad Institute Genome Sequencing Center for Infectious Disease"/>
            <person name="Wu L."/>
            <person name="Ma J."/>
        </authorList>
    </citation>
    <scope>NUCLEOTIDE SEQUENCE [LARGE SCALE GENOMIC DNA]</scope>
    <source>
        <strain evidence="10 11">XZYJT29</strain>
    </source>
</reference>
<evidence type="ECO:0000256" key="8">
    <source>
        <dbReference type="SAM" id="MobiDB-lite"/>
    </source>
</evidence>
<feature type="coiled-coil region" evidence="7">
    <location>
        <begin position="405"/>
        <end position="432"/>
    </location>
</feature>
<protein>
    <recommendedName>
        <fullName evidence="1">DNA-directed DNA polymerase</fullName>
        <ecNumber evidence="1">2.7.7.7</ecNumber>
    </recommendedName>
</protein>
<feature type="domain" description="DNA-directed DNA polymerase family B multifunctional" evidence="9">
    <location>
        <begin position="337"/>
        <end position="424"/>
    </location>
</feature>
<evidence type="ECO:0000256" key="6">
    <source>
        <dbReference type="ARBA" id="ARBA00049244"/>
    </source>
</evidence>
<dbReference type="InterPro" id="IPR043502">
    <property type="entry name" value="DNA/RNA_pol_sf"/>
</dbReference>
<proteinExistence type="predicted"/>
<dbReference type="InterPro" id="IPR006134">
    <property type="entry name" value="DNA-dir_DNA_pol_B_multi_dom"/>
</dbReference>
<evidence type="ECO:0000256" key="4">
    <source>
        <dbReference type="ARBA" id="ARBA00022932"/>
    </source>
</evidence>
<dbReference type="EMBL" id="JBHTAS010000001">
    <property type="protein sequence ID" value="MFC7138383.1"/>
    <property type="molecule type" value="Genomic_DNA"/>
</dbReference>
<sequence length="796" mass="88372">MSLLAPEFRSDGSVREWHATADGVETRVNDDYAPSLYVEAPDPARTDLAEALSSDPKVVATGTERRYLSLDADERKPVLRVDLARVDEVRTLAHEILSQYAVDYAPGKVRLYDVDLAPGFRYCVDTDTSPVPDRELRRLDLSIPERALAEDDLTALRVDGERLVDARTAGAAASAAADSRRAIDRTVLDALRERLDTVDPDVLVCSTAELIPRCHDRAAEVGLDDFRLGRAHGYERLAGASTYESYGQVGHSPARYAVPGRAVVDRSNTFLFGKCGLPGLLDLVGRSWRPLQETARGSIGTILTSIEIREARERDVLAPWNKWEPEAFKPVRRLHDADRGGFTFAPDPGPYEDVVEVDFASLYPNIMRECNVSPETVGCDCCDREDVPWLGYSVCDSQGFIADVLGGLIDDRADFKAELADLRERADAETLAAVGGGDYQATYAEPDEGSPLAERIAALEGRVDALKWVLVSCFGYQGYRNAKFGRIECHEAINAYAREIVLDAKEQLEAAGWRVVHGIVDSLWVQREARPEGAPRNCERGVRGASRREVEAAEPPRAERPASREADDPVPIEEVVAEVDADATPEDAEIPLEVEARFDWICFAPMRDSRAGALTKYFGRKAGTDPETGEAFKFRGIETRQRSTPPFVADVQRDLIRTLDADRSAEAVCDRLAREIARLERGAVDPEDLVIRQRVSKSVEAYGRRTRTVAALERAADRGLERPPGTSVEYVVVDDQKRGADRARLPFEDVSDYDVDFYRERLVRAAESVVSPLGWDRGRIRRYLRDGRDLSLSAFE</sequence>
<dbReference type="Proteomes" id="UP001596432">
    <property type="component" value="Unassembled WGS sequence"/>
</dbReference>
<dbReference type="PANTHER" id="PTHR10322:SF23">
    <property type="entry name" value="DNA POLYMERASE DELTA CATALYTIC SUBUNIT"/>
    <property type="match status" value="1"/>
</dbReference>
<dbReference type="GeneID" id="78818620"/>
<evidence type="ECO:0000313" key="10">
    <source>
        <dbReference type="EMBL" id="MFC7138383.1"/>
    </source>
</evidence>
<evidence type="ECO:0000313" key="11">
    <source>
        <dbReference type="Proteomes" id="UP001596432"/>
    </source>
</evidence>
<dbReference type="InterPro" id="IPR042087">
    <property type="entry name" value="DNA_pol_B_thumb"/>
</dbReference>
<keyword evidence="4" id="KW-0239">DNA-directed DNA polymerase</keyword>
<keyword evidence="7" id="KW-0175">Coiled coil</keyword>
<evidence type="ECO:0000256" key="5">
    <source>
        <dbReference type="ARBA" id="ARBA00023125"/>
    </source>
</evidence>
<keyword evidence="11" id="KW-1185">Reference proteome</keyword>
<dbReference type="AlphaFoldDB" id="A0ABD5XTH9"/>
<dbReference type="EC" id="2.7.7.7" evidence="1"/>